<dbReference type="EMBL" id="MCGN01000009">
    <property type="protein sequence ID" value="ORY93466.1"/>
    <property type="molecule type" value="Genomic_DNA"/>
</dbReference>
<keyword evidence="1" id="KW-0663">Pyridoxal phosphate</keyword>
<reference evidence="3 4" key="1">
    <citation type="submission" date="2016-07" db="EMBL/GenBank/DDBJ databases">
        <title>Pervasive Adenine N6-methylation of Active Genes in Fungi.</title>
        <authorList>
            <consortium name="DOE Joint Genome Institute"/>
            <person name="Mondo S.J."/>
            <person name="Dannebaum R.O."/>
            <person name="Kuo R.C."/>
            <person name="Labutti K."/>
            <person name="Haridas S."/>
            <person name="Kuo A."/>
            <person name="Salamov A."/>
            <person name="Ahrendt S.R."/>
            <person name="Lipzen A."/>
            <person name="Sullivan W."/>
            <person name="Andreopoulos W.B."/>
            <person name="Clum A."/>
            <person name="Lindquist E."/>
            <person name="Daum C."/>
            <person name="Ramamoorthy G.K."/>
            <person name="Gryganskyi A."/>
            <person name="Culley D."/>
            <person name="Magnuson J.K."/>
            <person name="James T.Y."/>
            <person name="O'Malley M.A."/>
            <person name="Stajich J.E."/>
            <person name="Spatafora J.W."/>
            <person name="Visel A."/>
            <person name="Grigoriev I.V."/>
        </authorList>
    </citation>
    <scope>NUCLEOTIDE SEQUENCE [LARGE SCALE GENOMIC DNA]</scope>
    <source>
        <strain evidence="3 4">NRRL 2496</strain>
    </source>
</reference>
<proteinExistence type="predicted"/>
<evidence type="ECO:0000259" key="2">
    <source>
        <dbReference type="Pfam" id="PF00266"/>
    </source>
</evidence>
<feature type="domain" description="Aminotransferase class V" evidence="2">
    <location>
        <begin position="52"/>
        <end position="346"/>
    </location>
</feature>
<dbReference type="GO" id="GO:0016740">
    <property type="term" value="F:transferase activity"/>
    <property type="evidence" value="ECO:0007669"/>
    <property type="project" value="UniProtKB-KW"/>
</dbReference>
<dbReference type="InterPro" id="IPR015424">
    <property type="entry name" value="PyrdxlP-dep_Trfase"/>
</dbReference>
<dbReference type="InterPro" id="IPR015421">
    <property type="entry name" value="PyrdxlP-dep_Trfase_major"/>
</dbReference>
<dbReference type="InterPro" id="IPR015422">
    <property type="entry name" value="PyrdxlP-dep_Trfase_small"/>
</dbReference>
<dbReference type="OMA" id="EFAHHDG"/>
<dbReference type="InterPro" id="IPR000192">
    <property type="entry name" value="Aminotrans_V_dom"/>
</dbReference>
<dbReference type="PANTHER" id="PTHR43092">
    <property type="entry name" value="L-CYSTEINE DESULFHYDRASE"/>
    <property type="match status" value="1"/>
</dbReference>
<dbReference type="OrthoDB" id="5978656at2759"/>
<dbReference type="Pfam" id="PF00266">
    <property type="entry name" value="Aminotran_5"/>
    <property type="match status" value="1"/>
</dbReference>
<organism evidence="3 4">
    <name type="scientific">Syncephalastrum racemosum</name>
    <name type="common">Filamentous fungus</name>
    <dbReference type="NCBI Taxonomy" id="13706"/>
    <lineage>
        <taxon>Eukaryota</taxon>
        <taxon>Fungi</taxon>
        <taxon>Fungi incertae sedis</taxon>
        <taxon>Mucoromycota</taxon>
        <taxon>Mucoromycotina</taxon>
        <taxon>Mucoromycetes</taxon>
        <taxon>Mucorales</taxon>
        <taxon>Syncephalastraceae</taxon>
        <taxon>Syncephalastrum</taxon>
    </lineage>
</organism>
<dbReference type="InParanoid" id="A0A1X2H4Y6"/>
<keyword evidence="4" id="KW-1185">Reference proteome</keyword>
<dbReference type="Gene3D" id="3.40.640.10">
    <property type="entry name" value="Type I PLP-dependent aspartate aminotransferase-like (Major domain)"/>
    <property type="match status" value="1"/>
</dbReference>
<accession>A0A1X2H4Y6</accession>
<dbReference type="AlphaFoldDB" id="A0A1X2H4Y6"/>
<dbReference type="SUPFAM" id="SSF53383">
    <property type="entry name" value="PLP-dependent transferases"/>
    <property type="match status" value="1"/>
</dbReference>
<name>A0A1X2H4Y6_SYNRA</name>
<sequence length="411" mass="45890">MPAFGRALRKDFPLEPGYVPVNQGSYGTFPRVVRQKAIEYQEQCEQHPDRFMRIEAPELLKQSRSQLAALVGCPDPADIAFIENATMAANTVLRSFPFAKGDKVLCNQRMHVHPLRQFSTGYVNVNKTLEFVSHYKDIELVLVELHYPLSDQAVLDKAAEAIDQNPGIRMAVFDAISSQPGVLFPFEAMTRLVQKNGILAFIDGAHAVGQIPLDLQAIDPDFFLSNCHKWLYVPRGNCFLYVAKRCQQYVHPLGINNHYKQADHPAFSFEKEFLDLGAVDYSSVLTIKDALAYRASIGGEDAIQEYCHNLAVQGGALVAEFLGTSVLENEERTLTASMVNVELPLTNAAPAEVIPYFTQTLIYEHHTMIPVFPIGGKIYARLSAQIYTDLEDFKEAADALKKTCQAFEAKN</sequence>
<dbReference type="PANTHER" id="PTHR43092:SF2">
    <property type="entry name" value="HERCYNYLCYSTEINE SULFOXIDE LYASE"/>
    <property type="match status" value="1"/>
</dbReference>
<keyword evidence="3" id="KW-0808">Transferase</keyword>
<evidence type="ECO:0000313" key="4">
    <source>
        <dbReference type="Proteomes" id="UP000242180"/>
    </source>
</evidence>
<dbReference type="Gene3D" id="3.90.1150.10">
    <property type="entry name" value="Aspartate Aminotransferase, domain 1"/>
    <property type="match status" value="1"/>
</dbReference>
<dbReference type="FunCoup" id="A0A1X2H4Y6">
    <property type="interactions" value="14"/>
</dbReference>
<protein>
    <submittedName>
        <fullName evidence="3">Pyridoxal phosphate-dependent transferase</fullName>
    </submittedName>
</protein>
<evidence type="ECO:0000313" key="3">
    <source>
        <dbReference type="EMBL" id="ORY93466.1"/>
    </source>
</evidence>
<comment type="caution">
    <text evidence="3">The sequence shown here is derived from an EMBL/GenBank/DDBJ whole genome shotgun (WGS) entry which is preliminary data.</text>
</comment>
<dbReference type="Proteomes" id="UP000242180">
    <property type="component" value="Unassembled WGS sequence"/>
</dbReference>
<gene>
    <name evidence="3" type="ORF">BCR43DRAFT_507845</name>
</gene>
<dbReference type="STRING" id="13706.A0A1X2H4Y6"/>
<evidence type="ECO:0000256" key="1">
    <source>
        <dbReference type="ARBA" id="ARBA00022898"/>
    </source>
</evidence>